<evidence type="ECO:0000313" key="2">
    <source>
        <dbReference type="Proteomes" id="UP001210609"/>
    </source>
</evidence>
<keyword evidence="2" id="KW-1185">Reference proteome</keyword>
<protein>
    <submittedName>
        <fullName evidence="1">Uncharacterized protein</fullName>
    </submittedName>
</protein>
<proteinExistence type="predicted"/>
<organism evidence="1 2">
    <name type="scientific">Streptomyces nigrescens</name>
    <dbReference type="NCBI Taxonomy" id="1920"/>
    <lineage>
        <taxon>Bacteria</taxon>
        <taxon>Bacillati</taxon>
        <taxon>Actinomycetota</taxon>
        <taxon>Actinomycetes</taxon>
        <taxon>Kitasatosporales</taxon>
        <taxon>Streptomycetaceae</taxon>
        <taxon>Streptomyces</taxon>
    </lineage>
</organism>
<sequence length="80" mass="8245">MITGGGSVDWGTLTATPGGGGIAISGTVLADSLRHRHERDRGAEARRRAVYIEFISAAGWGEWDGKDRCALCEEAGAGGG</sequence>
<accession>A0ABY7IR30</accession>
<dbReference type="Proteomes" id="UP001210609">
    <property type="component" value="Chromosome"/>
</dbReference>
<dbReference type="EMBL" id="CP114202">
    <property type="protein sequence ID" value="WAU01334.1"/>
    <property type="molecule type" value="Genomic_DNA"/>
</dbReference>
<evidence type="ECO:0000313" key="1">
    <source>
        <dbReference type="EMBL" id="WAU01334.1"/>
    </source>
</evidence>
<name>A0ABY7IR30_STRNI</name>
<dbReference type="RefSeq" id="WP_229838253.1">
    <property type="nucleotide sequence ID" value="NZ_BLIP01000003.1"/>
</dbReference>
<reference evidence="1 2" key="1">
    <citation type="submission" date="2022-12" db="EMBL/GenBank/DDBJ databases">
        <authorList>
            <person name="Ruckert C."/>
            <person name="Busche T."/>
            <person name="Kalinowski J."/>
            <person name="Wittmann C."/>
        </authorList>
    </citation>
    <scope>NUCLEOTIDE SEQUENCE [LARGE SCALE GENOMIC DNA]</scope>
    <source>
        <strain evidence="1 2">DSM 40555</strain>
    </source>
</reference>
<gene>
    <name evidence="1" type="ORF">STRLI_007664</name>
</gene>